<keyword evidence="1" id="KW-0805">Transcription regulation</keyword>
<evidence type="ECO:0000256" key="2">
    <source>
        <dbReference type="ARBA" id="ARBA00023163"/>
    </source>
</evidence>
<evidence type="ECO:0000256" key="1">
    <source>
        <dbReference type="ARBA" id="ARBA00023015"/>
    </source>
</evidence>
<evidence type="ECO:0000256" key="3">
    <source>
        <dbReference type="SAM" id="MobiDB-lite"/>
    </source>
</evidence>
<evidence type="ECO:0000259" key="4">
    <source>
        <dbReference type="PROSITE" id="PS01124"/>
    </source>
</evidence>
<keyword evidence="2" id="KW-0804">Transcription</keyword>
<dbReference type="InterPro" id="IPR009057">
    <property type="entry name" value="Homeodomain-like_sf"/>
</dbReference>
<accession>A0A5C4W191</accession>
<keyword evidence="6" id="KW-1185">Reference proteome</keyword>
<comment type="caution">
    <text evidence="5">The sequence shown here is derived from an EMBL/GenBank/DDBJ whole genome shotgun (WGS) entry which is preliminary data.</text>
</comment>
<proteinExistence type="predicted"/>
<protein>
    <recommendedName>
        <fullName evidence="4">HTH araC/xylS-type domain-containing protein</fullName>
    </recommendedName>
</protein>
<dbReference type="AlphaFoldDB" id="A0A5C4W191"/>
<organism evidence="5 6">
    <name type="scientific">Nocardioides albidus</name>
    <dbReference type="NCBI Taxonomy" id="1517589"/>
    <lineage>
        <taxon>Bacteria</taxon>
        <taxon>Bacillati</taxon>
        <taxon>Actinomycetota</taxon>
        <taxon>Actinomycetes</taxon>
        <taxon>Propionibacteriales</taxon>
        <taxon>Nocardioidaceae</taxon>
        <taxon>Nocardioides</taxon>
    </lineage>
</organism>
<evidence type="ECO:0000313" key="6">
    <source>
        <dbReference type="Proteomes" id="UP000313231"/>
    </source>
</evidence>
<name>A0A5C4W191_9ACTN</name>
<dbReference type="SUPFAM" id="SSF46689">
    <property type="entry name" value="Homeodomain-like"/>
    <property type="match status" value="1"/>
</dbReference>
<feature type="region of interest" description="Disordered" evidence="3">
    <location>
        <begin position="41"/>
        <end position="79"/>
    </location>
</feature>
<dbReference type="Gene3D" id="1.10.10.60">
    <property type="entry name" value="Homeodomain-like"/>
    <property type="match status" value="1"/>
</dbReference>
<dbReference type="EMBL" id="VDMP01000021">
    <property type="protein sequence ID" value="TNM41987.1"/>
    <property type="molecule type" value="Genomic_DNA"/>
</dbReference>
<dbReference type="GO" id="GO:0043565">
    <property type="term" value="F:sequence-specific DNA binding"/>
    <property type="evidence" value="ECO:0007669"/>
    <property type="project" value="InterPro"/>
</dbReference>
<dbReference type="Proteomes" id="UP000313231">
    <property type="component" value="Unassembled WGS sequence"/>
</dbReference>
<reference evidence="5 6" key="1">
    <citation type="journal article" date="2016" name="Int. J. Syst. Evol. Microbiol.">
        <title>Nocardioides albidus sp. nov., an actinobacterium isolated from garden soil.</title>
        <authorList>
            <person name="Singh H."/>
            <person name="Du J."/>
            <person name="Trinh H."/>
            <person name="Won K."/>
            <person name="Yang J.E."/>
            <person name="Yin C."/>
            <person name="Kook M."/>
            <person name="Yi T.H."/>
        </authorList>
    </citation>
    <scope>NUCLEOTIDE SEQUENCE [LARGE SCALE GENOMIC DNA]</scope>
    <source>
        <strain evidence="5 6">CCTCC AB 2015297</strain>
    </source>
</reference>
<dbReference type="GO" id="GO:0003700">
    <property type="term" value="F:DNA-binding transcription factor activity"/>
    <property type="evidence" value="ECO:0007669"/>
    <property type="project" value="InterPro"/>
</dbReference>
<evidence type="ECO:0000313" key="5">
    <source>
        <dbReference type="EMBL" id="TNM41987.1"/>
    </source>
</evidence>
<dbReference type="InterPro" id="IPR018060">
    <property type="entry name" value="HTH_AraC"/>
</dbReference>
<feature type="domain" description="HTH araC/xylS-type" evidence="4">
    <location>
        <begin position="1"/>
        <end position="48"/>
    </location>
</feature>
<sequence length="107" mass="10796">MARKTTSDEIGRGCASLIADACGFSSVVTFRQNFATAFPTTPTSYRGRVAGSPGAAEGTERGAPGELPGGSSRESANEVSCLHSARLPSSRATYATAAVACPAAITP</sequence>
<dbReference type="PROSITE" id="PS01124">
    <property type="entry name" value="HTH_ARAC_FAMILY_2"/>
    <property type="match status" value="1"/>
</dbReference>
<gene>
    <name evidence="5" type="ORF">FHP29_08455</name>
</gene>